<organism evidence="7 8">
    <name type="scientific">Cephalotrichum gorgonifer</name>
    <dbReference type="NCBI Taxonomy" id="2041049"/>
    <lineage>
        <taxon>Eukaryota</taxon>
        <taxon>Fungi</taxon>
        <taxon>Dikarya</taxon>
        <taxon>Ascomycota</taxon>
        <taxon>Pezizomycotina</taxon>
        <taxon>Sordariomycetes</taxon>
        <taxon>Hypocreomycetidae</taxon>
        <taxon>Microascales</taxon>
        <taxon>Microascaceae</taxon>
        <taxon>Cephalotrichum</taxon>
    </lineage>
</organism>
<keyword evidence="8" id="KW-1185">Reference proteome</keyword>
<evidence type="ECO:0000256" key="3">
    <source>
        <dbReference type="ARBA" id="ARBA00022989"/>
    </source>
</evidence>
<feature type="transmembrane region" description="Helical" evidence="6">
    <location>
        <begin position="465"/>
        <end position="489"/>
    </location>
</feature>
<dbReference type="Proteomes" id="UP001187682">
    <property type="component" value="Unassembled WGS sequence"/>
</dbReference>
<dbReference type="AlphaFoldDB" id="A0AAE8STB3"/>
<dbReference type="PANTHER" id="PTHR31794">
    <property type="entry name" value="AUXIN EFFLUX TRANSPORTER FAMILY PROTEIN (EUROFUNG)"/>
    <property type="match status" value="1"/>
</dbReference>
<evidence type="ECO:0000256" key="5">
    <source>
        <dbReference type="SAM" id="MobiDB-lite"/>
    </source>
</evidence>
<dbReference type="EMBL" id="ONZQ02000003">
    <property type="protein sequence ID" value="SPO00244.1"/>
    <property type="molecule type" value="Genomic_DNA"/>
</dbReference>
<feature type="transmembrane region" description="Helical" evidence="6">
    <location>
        <begin position="20"/>
        <end position="45"/>
    </location>
</feature>
<gene>
    <name evidence="7" type="ORF">DNG_03091</name>
</gene>
<accession>A0AAE8STB3</accession>
<dbReference type="GO" id="GO:0005783">
    <property type="term" value="C:endoplasmic reticulum"/>
    <property type="evidence" value="ECO:0007669"/>
    <property type="project" value="TreeGrafter"/>
</dbReference>
<evidence type="ECO:0000256" key="4">
    <source>
        <dbReference type="ARBA" id="ARBA00023136"/>
    </source>
</evidence>
<comment type="caution">
    <text evidence="7">The sequence shown here is derived from an EMBL/GenBank/DDBJ whole genome shotgun (WGS) entry which is preliminary data.</text>
</comment>
<evidence type="ECO:0000256" key="2">
    <source>
        <dbReference type="ARBA" id="ARBA00022692"/>
    </source>
</evidence>
<sequence>MALSDVLTRSAGGEDSPQSVWGVIVLVLSAVLVVVFVCLPGYISARMGLFNKDKQKFLANLNTYVFTPCLIFTKLGSQLSINKLADLVVIPVIFVIQTFVSWACSRAVSRAYRLGRRPTNFVTAMAVFGNSNSLPVSLVVAFAKTIKGLHWDRIPGDNDGDVAARGILYLLLFQQLGLMVRWTWGANVLLAPKSSYDEYKADAAERGDGSAGRESYTDADTEVGSGSGSGSGGSSGSGSRSGSEDGEGSVGRIDSADDLNGDRFWPSGVTPIDGGSRGSPAESDDEDGAGRSKKPKAARDNFRGQPLVNADADVVWFPHVVVPPDAIEPDNLADNFKVAWRKKVNQAKTTTKGVPHEVYTRLPAPMQKCADSLETWAAKVYGFLEKFMNPPLWAMVLAVIVASFPSLQKTFFSEGFVHDSLGNAIELCSDVAVPLILVVLGANLGLKEDADERPSAEEAEIGTKLVVASLVSRMLLPTLVMAPVLALFAKFVPLSILDDPIFVVVCFLLMGAPSALQLAQICQVNGVYERVIPRILFQSYVVWVFPSTIVLVVTALEVVKWAAVN</sequence>
<keyword evidence="3 6" id="KW-1133">Transmembrane helix</keyword>
<evidence type="ECO:0000313" key="7">
    <source>
        <dbReference type="EMBL" id="SPO00244.1"/>
    </source>
</evidence>
<proteinExistence type="predicted"/>
<feature type="transmembrane region" description="Helical" evidence="6">
    <location>
        <begin position="501"/>
        <end position="519"/>
    </location>
</feature>
<evidence type="ECO:0000256" key="1">
    <source>
        <dbReference type="ARBA" id="ARBA00004141"/>
    </source>
</evidence>
<evidence type="ECO:0000256" key="6">
    <source>
        <dbReference type="SAM" id="Phobius"/>
    </source>
</evidence>
<feature type="region of interest" description="Disordered" evidence="5">
    <location>
        <begin position="204"/>
        <end position="304"/>
    </location>
</feature>
<feature type="transmembrane region" description="Helical" evidence="6">
    <location>
        <begin position="121"/>
        <end position="143"/>
    </location>
</feature>
<name>A0AAE8STB3_9PEZI</name>
<reference evidence="7" key="1">
    <citation type="submission" date="2018-03" db="EMBL/GenBank/DDBJ databases">
        <authorList>
            <person name="Guldener U."/>
        </authorList>
    </citation>
    <scope>NUCLEOTIDE SEQUENCE</scope>
</reference>
<dbReference type="GO" id="GO:0055085">
    <property type="term" value="P:transmembrane transport"/>
    <property type="evidence" value="ECO:0007669"/>
    <property type="project" value="InterPro"/>
</dbReference>
<feature type="transmembrane region" description="Helical" evidence="6">
    <location>
        <begin position="163"/>
        <end position="184"/>
    </location>
</feature>
<comment type="subcellular location">
    <subcellularLocation>
        <location evidence="1">Membrane</location>
        <topology evidence="1">Multi-pass membrane protein</topology>
    </subcellularLocation>
</comment>
<keyword evidence="4 6" id="KW-0472">Membrane</keyword>
<feature type="transmembrane region" description="Helical" evidence="6">
    <location>
        <begin position="57"/>
        <end position="76"/>
    </location>
</feature>
<evidence type="ECO:0000313" key="8">
    <source>
        <dbReference type="Proteomes" id="UP001187682"/>
    </source>
</evidence>
<feature type="compositionally biased region" description="Gly residues" evidence="5">
    <location>
        <begin position="225"/>
        <end position="236"/>
    </location>
</feature>
<dbReference type="GO" id="GO:0016020">
    <property type="term" value="C:membrane"/>
    <property type="evidence" value="ECO:0007669"/>
    <property type="project" value="UniProtKB-SubCell"/>
</dbReference>
<protein>
    <submittedName>
        <fullName evidence="7">Related to ZSP1 Zinc Sensitive Phenotype 1</fullName>
    </submittedName>
</protein>
<keyword evidence="2 6" id="KW-0812">Transmembrane</keyword>
<dbReference type="PANTHER" id="PTHR31794:SF2">
    <property type="entry name" value="AUXIN EFFLUX TRANSPORTER FAMILY PROTEIN (EUROFUNG)"/>
    <property type="match status" value="1"/>
</dbReference>
<feature type="transmembrane region" description="Helical" evidence="6">
    <location>
        <begin position="540"/>
        <end position="563"/>
    </location>
</feature>
<dbReference type="Pfam" id="PF03547">
    <property type="entry name" value="Mem_trans"/>
    <property type="match status" value="1"/>
</dbReference>
<feature type="transmembrane region" description="Helical" evidence="6">
    <location>
        <begin position="88"/>
        <end position="109"/>
    </location>
</feature>
<dbReference type="InterPro" id="IPR004776">
    <property type="entry name" value="Mem_transp_PIN-like"/>
</dbReference>